<protein>
    <submittedName>
        <fullName evidence="4">CD209 antigen-like 4</fullName>
    </submittedName>
</protein>
<dbReference type="AlphaFoldDB" id="A0A8J5JQ50"/>
<evidence type="ECO:0000313" key="4">
    <source>
        <dbReference type="EMBL" id="KAG7162267.1"/>
    </source>
</evidence>
<evidence type="ECO:0000256" key="1">
    <source>
        <dbReference type="ARBA" id="ARBA00022553"/>
    </source>
</evidence>
<dbReference type="PANTHER" id="PTHR14454">
    <property type="entry name" value="GRB2-ASSOCIATED AND REGULATOR OF MAPK PROTEIN FAMILY MEMBER"/>
    <property type="match status" value="1"/>
</dbReference>
<comment type="caution">
    <text evidence="4">The sequence shown here is derived from an EMBL/GenBank/DDBJ whole genome shotgun (WGS) entry which is preliminary data.</text>
</comment>
<dbReference type="InterPro" id="IPR025946">
    <property type="entry name" value="CABIT_dom"/>
</dbReference>
<gene>
    <name evidence="4" type="primary">Cd209-L4</name>
    <name evidence="4" type="ORF">Hamer_G025016</name>
</gene>
<keyword evidence="1" id="KW-0597">Phosphoprotein</keyword>
<accession>A0A8J5JQ50</accession>
<feature type="compositionally biased region" description="Polar residues" evidence="2">
    <location>
        <begin position="542"/>
        <end position="552"/>
    </location>
</feature>
<feature type="compositionally biased region" description="Low complexity" evidence="2">
    <location>
        <begin position="669"/>
        <end position="685"/>
    </location>
</feature>
<evidence type="ECO:0000256" key="2">
    <source>
        <dbReference type="SAM" id="MobiDB-lite"/>
    </source>
</evidence>
<feature type="compositionally biased region" description="Basic and acidic residues" evidence="2">
    <location>
        <begin position="527"/>
        <end position="538"/>
    </location>
</feature>
<evidence type="ECO:0000259" key="3">
    <source>
        <dbReference type="Pfam" id="PF12736"/>
    </source>
</evidence>
<feature type="region of interest" description="Disordered" evidence="2">
    <location>
        <begin position="660"/>
        <end position="694"/>
    </location>
</feature>
<dbReference type="EMBL" id="JAHLQT010027886">
    <property type="protein sequence ID" value="KAG7162267.1"/>
    <property type="molecule type" value="Genomic_DNA"/>
</dbReference>
<dbReference type="Pfam" id="PF12736">
    <property type="entry name" value="CABIT"/>
    <property type="match status" value="1"/>
</dbReference>
<evidence type="ECO:0000313" key="5">
    <source>
        <dbReference type="Proteomes" id="UP000747542"/>
    </source>
</evidence>
<keyword evidence="5" id="KW-1185">Reference proteome</keyword>
<sequence>MRNSRPRSGEEWRRGSVVTRRLSGEDVCCGSLATLSGTHARWTDGALQSPLTKSLAARPSTPTPPVTYQRGRAVTPCDTCHSEMSIHWDNTHQSVMSTHSSGSSVGRGSGLTPHLVPVGMALTPKNLLKRYKLPTAAHLHTPTAPPGLDLSRPLLLYNTYNSTKVRGVSLRPGRDGAVTPVGPAIVIPESYTGWFAIVTSEGHTATYYTTVEQVATSKLSFFLTRYDVPAYTNTEDDEGRVSYQKTVVQSGHVLKLLGIFEDLNAKKTNSGGRGRDAMSVFNCDKFAQCLNYRNEVVFLPFSASGRFYTTAHKTSKNPNHVYLMAHILKNHKLPLTVRLVCGYMPRVPCSFTGVLRLEQSQKEAVILACTMTNEAQATLFEIDVSSNFVLTPVKDPVFPKTPIFLKTVSYCEDEADAWRRQIKVTHHVTEKRSRSLTRSLSDKFVEPLSSVRPLSLSFLSDHDKRKGRDRDHSRESRPSQTNKDKSKDKNKEHRFRDFRIRENSVEKTKFTYHDKSNSYNGYPLKDPSLENKKNADHRKISKQNTYVLQNGKSSKHVEKKAESESSFVTTRSIENMDYSRVIDDISPIPENEEEGESHYAEICDYAYRNQKIPTNNDAPLSLPNISLTQTEEKKKGKLFRKVSRDISSFTDISIRKSDPFKRALRRKSSSSPSETSSCKSSGKASDNSRLRDTSLTNGIDDVLQRDKVNNVYRDEVLKMDKLKEGFREESLKKGKVYELYREESLKKGKVNELYREESLKKGKVNEMYREESLKKGKVNKLYREELLHKGKVNEMYREESLQKGKVNELYREESLKKGKVNEMYREESLKKGKVNELYREELLHKGKVNEMYREESLQKGKVNELYREESLKKGKVNEMYREESLKKGKVNELYREESLKKGKVNELYREEVADKDQTNQAYGDEMLEKDKVNEVYIIRVVVKDREDDKMSTLAKDTTGGYYMKIRGFEVPKEELGSTVSGDEVNGYDSLC</sequence>
<name>A0A8J5JQ50_HOMAM</name>
<organism evidence="4 5">
    <name type="scientific">Homarus americanus</name>
    <name type="common">American lobster</name>
    <dbReference type="NCBI Taxonomy" id="6706"/>
    <lineage>
        <taxon>Eukaryota</taxon>
        <taxon>Metazoa</taxon>
        <taxon>Ecdysozoa</taxon>
        <taxon>Arthropoda</taxon>
        <taxon>Crustacea</taxon>
        <taxon>Multicrustacea</taxon>
        <taxon>Malacostraca</taxon>
        <taxon>Eumalacostraca</taxon>
        <taxon>Eucarida</taxon>
        <taxon>Decapoda</taxon>
        <taxon>Pleocyemata</taxon>
        <taxon>Astacidea</taxon>
        <taxon>Nephropoidea</taxon>
        <taxon>Nephropidae</taxon>
        <taxon>Homarus</taxon>
    </lineage>
</organism>
<dbReference type="Proteomes" id="UP000747542">
    <property type="component" value="Unassembled WGS sequence"/>
</dbReference>
<reference evidence="4" key="1">
    <citation type="journal article" date="2021" name="Sci. Adv.">
        <title>The American lobster genome reveals insights on longevity, neural, and immune adaptations.</title>
        <authorList>
            <person name="Polinski J.M."/>
            <person name="Zimin A.V."/>
            <person name="Clark K.F."/>
            <person name="Kohn A.B."/>
            <person name="Sadowski N."/>
            <person name="Timp W."/>
            <person name="Ptitsyn A."/>
            <person name="Khanna P."/>
            <person name="Romanova D.Y."/>
            <person name="Williams P."/>
            <person name="Greenwood S.J."/>
            <person name="Moroz L.L."/>
            <person name="Walt D.R."/>
            <person name="Bodnar A.G."/>
        </authorList>
    </citation>
    <scope>NUCLEOTIDE SEQUENCE</scope>
    <source>
        <strain evidence="4">GMGI-L3</strain>
    </source>
</reference>
<dbReference type="InterPro" id="IPR052281">
    <property type="entry name" value="GAREM"/>
</dbReference>
<feature type="region of interest" description="Disordered" evidence="2">
    <location>
        <begin position="459"/>
        <end position="563"/>
    </location>
</feature>
<dbReference type="PANTHER" id="PTHR14454:SF11">
    <property type="entry name" value="SERRANO, ISOFORM F"/>
    <property type="match status" value="1"/>
</dbReference>
<feature type="domain" description="CABIT" evidence="3">
    <location>
        <begin position="165"/>
        <end position="387"/>
    </location>
</feature>
<feature type="compositionally biased region" description="Basic and acidic residues" evidence="2">
    <location>
        <begin position="460"/>
        <end position="516"/>
    </location>
</feature>
<proteinExistence type="predicted"/>